<sequence>MSIALRVSTNHSYEQGEENTAIYRRYLVNRNFAALSIVVRHGVGSSILRDEKMMRKMASDPNISPTSIMRIVKIRFL</sequence>
<name>A0A1I7WZS9_HETBA</name>
<accession>A0A1I7WZS9</accession>
<protein>
    <submittedName>
        <fullName evidence="2">HTH_48 domain-containing protein</fullName>
    </submittedName>
</protein>
<evidence type="ECO:0000313" key="2">
    <source>
        <dbReference type="WBParaSite" id="Hba_10705"/>
    </source>
</evidence>
<dbReference type="AlphaFoldDB" id="A0A1I7WZS9"/>
<proteinExistence type="predicted"/>
<keyword evidence="1" id="KW-1185">Reference proteome</keyword>
<organism evidence="1 2">
    <name type="scientific">Heterorhabditis bacteriophora</name>
    <name type="common">Entomopathogenic nematode worm</name>
    <dbReference type="NCBI Taxonomy" id="37862"/>
    <lineage>
        <taxon>Eukaryota</taxon>
        <taxon>Metazoa</taxon>
        <taxon>Ecdysozoa</taxon>
        <taxon>Nematoda</taxon>
        <taxon>Chromadorea</taxon>
        <taxon>Rhabditida</taxon>
        <taxon>Rhabditina</taxon>
        <taxon>Rhabditomorpha</taxon>
        <taxon>Strongyloidea</taxon>
        <taxon>Heterorhabditidae</taxon>
        <taxon>Heterorhabditis</taxon>
    </lineage>
</organism>
<reference evidence="2" key="1">
    <citation type="submission" date="2016-11" db="UniProtKB">
        <authorList>
            <consortium name="WormBaseParasite"/>
        </authorList>
    </citation>
    <scope>IDENTIFICATION</scope>
</reference>
<evidence type="ECO:0000313" key="1">
    <source>
        <dbReference type="Proteomes" id="UP000095283"/>
    </source>
</evidence>
<dbReference type="Proteomes" id="UP000095283">
    <property type="component" value="Unplaced"/>
</dbReference>
<dbReference type="WBParaSite" id="Hba_10705">
    <property type="protein sequence ID" value="Hba_10705"/>
    <property type="gene ID" value="Hba_10705"/>
</dbReference>